<feature type="region of interest" description="Disordered" evidence="1">
    <location>
        <begin position="14"/>
        <end position="46"/>
    </location>
</feature>
<evidence type="ECO:0000256" key="1">
    <source>
        <dbReference type="SAM" id="MobiDB-lite"/>
    </source>
</evidence>
<sequence>MTFLFLCDLPPRPSHLTKSVASKSCPTPLINDNDQGNVQEGCPIER</sequence>
<evidence type="ECO:0000313" key="2">
    <source>
        <dbReference type="EMBL" id="JAE11862.1"/>
    </source>
</evidence>
<reference evidence="2" key="1">
    <citation type="submission" date="2014-09" db="EMBL/GenBank/DDBJ databases">
        <authorList>
            <person name="Magalhaes I.L.F."/>
            <person name="Oliveira U."/>
            <person name="Santos F.R."/>
            <person name="Vidigal T.H.D.A."/>
            <person name="Brescovit A.D."/>
            <person name="Santos A.J."/>
        </authorList>
    </citation>
    <scope>NUCLEOTIDE SEQUENCE</scope>
    <source>
        <tissue evidence="2">Shoot tissue taken approximately 20 cm above the soil surface</tissue>
    </source>
</reference>
<feature type="compositionally biased region" description="Polar residues" evidence="1">
    <location>
        <begin position="16"/>
        <end position="38"/>
    </location>
</feature>
<organism evidence="2">
    <name type="scientific">Arundo donax</name>
    <name type="common">Giant reed</name>
    <name type="synonym">Donax arundinaceus</name>
    <dbReference type="NCBI Taxonomy" id="35708"/>
    <lineage>
        <taxon>Eukaryota</taxon>
        <taxon>Viridiplantae</taxon>
        <taxon>Streptophyta</taxon>
        <taxon>Embryophyta</taxon>
        <taxon>Tracheophyta</taxon>
        <taxon>Spermatophyta</taxon>
        <taxon>Magnoliopsida</taxon>
        <taxon>Liliopsida</taxon>
        <taxon>Poales</taxon>
        <taxon>Poaceae</taxon>
        <taxon>PACMAD clade</taxon>
        <taxon>Arundinoideae</taxon>
        <taxon>Arundineae</taxon>
        <taxon>Arundo</taxon>
    </lineage>
</organism>
<dbReference type="AlphaFoldDB" id="A0A0A9FHN2"/>
<reference evidence="2" key="2">
    <citation type="journal article" date="2015" name="Data Brief">
        <title>Shoot transcriptome of the giant reed, Arundo donax.</title>
        <authorList>
            <person name="Barrero R.A."/>
            <person name="Guerrero F.D."/>
            <person name="Moolhuijzen P."/>
            <person name="Goolsby J.A."/>
            <person name="Tidwell J."/>
            <person name="Bellgard S.E."/>
            <person name="Bellgard M.I."/>
        </authorList>
    </citation>
    <scope>NUCLEOTIDE SEQUENCE</scope>
    <source>
        <tissue evidence="2">Shoot tissue taken approximately 20 cm above the soil surface</tissue>
    </source>
</reference>
<proteinExistence type="predicted"/>
<protein>
    <submittedName>
        <fullName evidence="2">Uncharacterized protein</fullName>
    </submittedName>
</protein>
<accession>A0A0A9FHN2</accession>
<dbReference type="EMBL" id="GBRH01186034">
    <property type="protein sequence ID" value="JAE11862.1"/>
    <property type="molecule type" value="Transcribed_RNA"/>
</dbReference>
<name>A0A0A9FHN2_ARUDO</name>